<dbReference type="PANTHER" id="PTHR43800:SF1">
    <property type="entry name" value="PEPTIDYL-LYSINE N-ACETYLTRANSFERASE YJAB"/>
    <property type="match status" value="1"/>
</dbReference>
<dbReference type="CDD" id="cd04301">
    <property type="entry name" value="NAT_SF"/>
    <property type="match status" value="1"/>
</dbReference>
<feature type="domain" description="N-acetyltransferase" evidence="3">
    <location>
        <begin position="1"/>
        <end position="120"/>
    </location>
</feature>
<evidence type="ECO:0000256" key="2">
    <source>
        <dbReference type="ARBA" id="ARBA00023315"/>
    </source>
</evidence>
<dbReference type="Pfam" id="PF00583">
    <property type="entry name" value="Acetyltransf_1"/>
    <property type="match status" value="1"/>
</dbReference>
<evidence type="ECO:0000259" key="3">
    <source>
        <dbReference type="PROSITE" id="PS51186"/>
    </source>
</evidence>
<sequence>MLIRYKKSCEKIAMGLLSFMPGEKDLKKLKQTIQKYEENADCHLYLWRKGDDFIGLIGVELEDSHFTVHHISVMPSYRGEGIGRAMVEKIQQILEPREIRASEETKEFVEMCRKVKKSNH</sequence>
<dbReference type="InterPro" id="IPR016181">
    <property type="entry name" value="Acyl_CoA_acyltransferase"/>
</dbReference>
<gene>
    <name evidence="4" type="ORF">QWY13_16020</name>
</gene>
<keyword evidence="1" id="KW-0808">Transferase</keyword>
<evidence type="ECO:0000313" key="4">
    <source>
        <dbReference type="EMBL" id="MDN7246989.1"/>
    </source>
</evidence>
<dbReference type="PANTHER" id="PTHR43800">
    <property type="entry name" value="PEPTIDYL-LYSINE N-ACETYLTRANSFERASE YJAB"/>
    <property type="match status" value="1"/>
</dbReference>
<organism evidence="4 5">
    <name type="scientific">Planococcus shenhongbingii</name>
    <dbReference type="NCBI Taxonomy" id="3058398"/>
    <lineage>
        <taxon>Bacteria</taxon>
        <taxon>Bacillati</taxon>
        <taxon>Bacillota</taxon>
        <taxon>Bacilli</taxon>
        <taxon>Bacillales</taxon>
        <taxon>Caryophanaceae</taxon>
        <taxon>Planococcus</taxon>
    </lineage>
</organism>
<keyword evidence="5" id="KW-1185">Reference proteome</keyword>
<dbReference type="EMBL" id="JAUJWU010000005">
    <property type="protein sequence ID" value="MDN7246989.1"/>
    <property type="molecule type" value="Genomic_DNA"/>
</dbReference>
<proteinExistence type="predicted"/>
<dbReference type="PROSITE" id="PS51186">
    <property type="entry name" value="GNAT"/>
    <property type="match status" value="1"/>
</dbReference>
<dbReference type="SUPFAM" id="SSF55729">
    <property type="entry name" value="Acyl-CoA N-acyltransferases (Nat)"/>
    <property type="match status" value="1"/>
</dbReference>
<evidence type="ECO:0000313" key="5">
    <source>
        <dbReference type="Proteomes" id="UP001172142"/>
    </source>
</evidence>
<comment type="caution">
    <text evidence="4">The sequence shown here is derived from an EMBL/GenBank/DDBJ whole genome shotgun (WGS) entry which is preliminary data.</text>
</comment>
<accession>A0ABT8NGH0</accession>
<name>A0ABT8NGH0_9BACL</name>
<protein>
    <submittedName>
        <fullName evidence="4">GNAT family N-acetyltransferase</fullName>
    </submittedName>
</protein>
<reference evidence="4 5" key="1">
    <citation type="submission" date="2023-07" db="EMBL/GenBank/DDBJ databases">
        <title>Novel species in genus Planococcus.</title>
        <authorList>
            <person name="Ning S."/>
        </authorList>
    </citation>
    <scope>NUCLEOTIDE SEQUENCE [LARGE SCALE GENOMIC DNA]</scope>
    <source>
        <strain evidence="4 5">N017</strain>
    </source>
</reference>
<dbReference type="Gene3D" id="3.40.630.30">
    <property type="match status" value="1"/>
</dbReference>
<dbReference type="Proteomes" id="UP001172142">
    <property type="component" value="Unassembled WGS sequence"/>
</dbReference>
<keyword evidence="2" id="KW-0012">Acyltransferase</keyword>
<evidence type="ECO:0000256" key="1">
    <source>
        <dbReference type="ARBA" id="ARBA00022679"/>
    </source>
</evidence>
<dbReference type="InterPro" id="IPR000182">
    <property type="entry name" value="GNAT_dom"/>
</dbReference>